<keyword evidence="3" id="KW-1185">Reference proteome</keyword>
<proteinExistence type="predicted"/>
<evidence type="ECO:0000256" key="1">
    <source>
        <dbReference type="SAM" id="MobiDB-lite"/>
    </source>
</evidence>
<dbReference type="AlphaFoldDB" id="A0A232FL63"/>
<feature type="region of interest" description="Disordered" evidence="1">
    <location>
        <begin position="1"/>
        <end position="21"/>
    </location>
</feature>
<feature type="compositionally biased region" description="Low complexity" evidence="1">
    <location>
        <begin position="1"/>
        <end position="19"/>
    </location>
</feature>
<evidence type="ECO:0000313" key="2">
    <source>
        <dbReference type="EMBL" id="OXU31250.1"/>
    </source>
</evidence>
<protein>
    <submittedName>
        <fullName evidence="2">Uncharacterized protein</fullName>
    </submittedName>
</protein>
<dbReference type="EMBL" id="NNAY01000073">
    <property type="protein sequence ID" value="OXU31250.1"/>
    <property type="molecule type" value="Genomic_DNA"/>
</dbReference>
<gene>
    <name evidence="2" type="ORF">TSAR_012152</name>
</gene>
<sequence length="101" mass="11314">MAFIRSNRSSISNSSSKRSLQTVQEKVCCLIDNAPTLLMMLEHVSWAMEAIQSLPPLSPFAAMQQLYNTYASPRSSRKDEDEDHSSSHPAEIALERTEENA</sequence>
<feature type="region of interest" description="Disordered" evidence="1">
    <location>
        <begin position="71"/>
        <end position="101"/>
    </location>
</feature>
<reference evidence="2 3" key="1">
    <citation type="journal article" date="2017" name="Curr. Biol.">
        <title>The Evolution of Venom by Co-option of Single-Copy Genes.</title>
        <authorList>
            <person name="Martinson E.O."/>
            <person name="Mrinalini"/>
            <person name="Kelkar Y.D."/>
            <person name="Chang C.H."/>
            <person name="Werren J.H."/>
        </authorList>
    </citation>
    <scope>NUCLEOTIDE SEQUENCE [LARGE SCALE GENOMIC DNA]</scope>
    <source>
        <strain evidence="2 3">Alberta</strain>
        <tissue evidence="2">Whole body</tissue>
    </source>
</reference>
<name>A0A232FL63_9HYME</name>
<accession>A0A232FL63</accession>
<organism evidence="2 3">
    <name type="scientific">Trichomalopsis sarcophagae</name>
    <dbReference type="NCBI Taxonomy" id="543379"/>
    <lineage>
        <taxon>Eukaryota</taxon>
        <taxon>Metazoa</taxon>
        <taxon>Ecdysozoa</taxon>
        <taxon>Arthropoda</taxon>
        <taxon>Hexapoda</taxon>
        <taxon>Insecta</taxon>
        <taxon>Pterygota</taxon>
        <taxon>Neoptera</taxon>
        <taxon>Endopterygota</taxon>
        <taxon>Hymenoptera</taxon>
        <taxon>Apocrita</taxon>
        <taxon>Proctotrupomorpha</taxon>
        <taxon>Chalcidoidea</taxon>
        <taxon>Pteromalidae</taxon>
        <taxon>Pteromalinae</taxon>
        <taxon>Trichomalopsis</taxon>
    </lineage>
</organism>
<evidence type="ECO:0000313" key="3">
    <source>
        <dbReference type="Proteomes" id="UP000215335"/>
    </source>
</evidence>
<dbReference type="Proteomes" id="UP000215335">
    <property type="component" value="Unassembled WGS sequence"/>
</dbReference>
<comment type="caution">
    <text evidence="2">The sequence shown here is derived from an EMBL/GenBank/DDBJ whole genome shotgun (WGS) entry which is preliminary data.</text>
</comment>